<dbReference type="AlphaFoldDB" id="A0A3M2YIP6"/>
<name>A0A3M2YIP6_PSEYM</name>
<evidence type="ECO:0000256" key="1">
    <source>
        <dbReference type="SAM" id="MobiDB-lite"/>
    </source>
</evidence>
<reference evidence="2 3" key="1">
    <citation type="submission" date="2018-08" db="EMBL/GenBank/DDBJ databases">
        <title>Recombination of ecologically and evolutionarily significant loci maintains genetic cohesion in the Pseudomonas syringae species complex.</title>
        <authorList>
            <person name="Dillon M."/>
            <person name="Thakur S."/>
            <person name="Almeida R.N.D."/>
            <person name="Weir B.S."/>
            <person name="Guttman D.S."/>
        </authorList>
    </citation>
    <scope>NUCLEOTIDE SEQUENCE [LARGE SCALE GENOMIC DNA]</scope>
    <source>
        <strain evidence="2 3">88_10</strain>
    </source>
</reference>
<evidence type="ECO:0000313" key="2">
    <source>
        <dbReference type="EMBL" id="RML75740.1"/>
    </source>
</evidence>
<evidence type="ECO:0000313" key="3">
    <source>
        <dbReference type="Proteomes" id="UP000282378"/>
    </source>
</evidence>
<gene>
    <name evidence="2" type="ORF">APX70_200459</name>
</gene>
<sequence length="73" mass="7478">MIRPGNKRSSSTGSSGLEATGSRDRYSSATMISVRLSTVARMRWIGGAAQAGSVCLASTSSAPLITAMGVRNS</sequence>
<accession>A0A3M2YIP6</accession>
<organism evidence="2 3">
    <name type="scientific">Pseudomonas syringae pv. maculicola</name>
    <dbReference type="NCBI Taxonomy" id="59511"/>
    <lineage>
        <taxon>Bacteria</taxon>
        <taxon>Pseudomonadati</taxon>
        <taxon>Pseudomonadota</taxon>
        <taxon>Gammaproteobacteria</taxon>
        <taxon>Pseudomonadales</taxon>
        <taxon>Pseudomonadaceae</taxon>
        <taxon>Pseudomonas</taxon>
    </lineage>
</organism>
<protein>
    <submittedName>
        <fullName evidence="2">Uncharacterized protein</fullName>
    </submittedName>
</protein>
<feature type="region of interest" description="Disordered" evidence="1">
    <location>
        <begin position="1"/>
        <end position="25"/>
    </location>
</feature>
<feature type="compositionally biased region" description="Polar residues" evidence="1">
    <location>
        <begin position="7"/>
        <end position="17"/>
    </location>
</feature>
<proteinExistence type="predicted"/>
<dbReference type="EMBL" id="RBNL01002278">
    <property type="protein sequence ID" value="RML75740.1"/>
    <property type="molecule type" value="Genomic_DNA"/>
</dbReference>
<comment type="caution">
    <text evidence="2">The sequence shown here is derived from an EMBL/GenBank/DDBJ whole genome shotgun (WGS) entry which is preliminary data.</text>
</comment>
<dbReference type="Proteomes" id="UP000282378">
    <property type="component" value="Unassembled WGS sequence"/>
</dbReference>